<sequence>MSGADDEPLLSLRNVSVHFEDEQLFGLAGSETVRAVDDVSLDVHENDVVALVGESGCGKTTLGKTAIGVQRPTDGNVRYRGQDVWEAKDAKGFLGGGGDVTHSWEEIRRSLQMIHQDPGSSLNSNFTIESILSAPLKKWEPEMSEADRRVRIYGLLEYVGMTPAEDYASRYPHQLSGGEQQRVALIRALLMNSDLILADEAISALDVSLRAEMMDLMLELQEEFDTSYLFISHNLANAKHLTQRAGGRIGIMYLGELVEIGTPEQIIHDPQHPYTKVLLWATSDLQNRSEGVSTPPVRSLDIPEPTDPPSGCRFHTRCLEAREVCTRECPSLDDHDGDGRRTACFRADPDHEYWESEPLDGAETEESATGNRSERGAAGDD</sequence>
<dbReference type="InterPro" id="IPR003593">
    <property type="entry name" value="AAA+_ATPase"/>
</dbReference>
<geneLocation type="plasmid" evidence="6 7">
    <name>unnamed2</name>
</geneLocation>
<dbReference type="CDD" id="cd03257">
    <property type="entry name" value="ABC_NikE_OppD_transporters"/>
    <property type="match status" value="1"/>
</dbReference>
<gene>
    <name evidence="6" type="ORF">M0R89_20355</name>
</gene>
<dbReference type="GeneID" id="72187604"/>
<dbReference type="Pfam" id="PF08352">
    <property type="entry name" value="oligo_HPY"/>
    <property type="match status" value="1"/>
</dbReference>
<feature type="compositionally biased region" description="Basic and acidic residues" evidence="4">
    <location>
        <begin position="372"/>
        <end position="381"/>
    </location>
</feature>
<dbReference type="Gene3D" id="3.40.50.300">
    <property type="entry name" value="P-loop containing nucleotide triphosphate hydrolases"/>
    <property type="match status" value="1"/>
</dbReference>
<evidence type="ECO:0000313" key="7">
    <source>
        <dbReference type="Proteomes" id="UP000830729"/>
    </source>
</evidence>
<evidence type="ECO:0000256" key="3">
    <source>
        <dbReference type="ARBA" id="ARBA00022840"/>
    </source>
</evidence>
<evidence type="ECO:0000259" key="5">
    <source>
        <dbReference type="PROSITE" id="PS50893"/>
    </source>
</evidence>
<dbReference type="EMBL" id="CP096661">
    <property type="protein sequence ID" value="UPV76822.1"/>
    <property type="molecule type" value="Genomic_DNA"/>
</dbReference>
<dbReference type="AlphaFoldDB" id="A0A8U0I091"/>
<keyword evidence="2" id="KW-0547">Nucleotide-binding</keyword>
<dbReference type="InterPro" id="IPR050319">
    <property type="entry name" value="ABC_transp_ATP-bind"/>
</dbReference>
<feature type="region of interest" description="Disordered" evidence="4">
    <location>
        <begin position="330"/>
        <end position="381"/>
    </location>
</feature>
<dbReference type="GO" id="GO:0015833">
    <property type="term" value="P:peptide transport"/>
    <property type="evidence" value="ECO:0007669"/>
    <property type="project" value="InterPro"/>
</dbReference>
<evidence type="ECO:0000256" key="1">
    <source>
        <dbReference type="ARBA" id="ARBA00022448"/>
    </source>
</evidence>
<dbReference type="Proteomes" id="UP000830729">
    <property type="component" value="Plasmid unnamed2"/>
</dbReference>
<dbReference type="GO" id="GO:0055085">
    <property type="term" value="P:transmembrane transport"/>
    <property type="evidence" value="ECO:0007669"/>
    <property type="project" value="UniProtKB-ARBA"/>
</dbReference>
<organism evidence="6 7">
    <name type="scientific">Halorussus limi</name>
    <dbReference type="NCBI Taxonomy" id="2938695"/>
    <lineage>
        <taxon>Archaea</taxon>
        <taxon>Methanobacteriati</taxon>
        <taxon>Methanobacteriota</taxon>
        <taxon>Stenosarchaea group</taxon>
        <taxon>Halobacteria</taxon>
        <taxon>Halobacteriales</taxon>
        <taxon>Haladaptataceae</taxon>
        <taxon>Halorussus</taxon>
    </lineage>
</organism>
<evidence type="ECO:0000256" key="4">
    <source>
        <dbReference type="SAM" id="MobiDB-lite"/>
    </source>
</evidence>
<evidence type="ECO:0000313" key="6">
    <source>
        <dbReference type="EMBL" id="UPV76822.1"/>
    </source>
</evidence>
<dbReference type="KEGG" id="halx:M0R89_20355"/>
<dbReference type="InterPro" id="IPR003439">
    <property type="entry name" value="ABC_transporter-like_ATP-bd"/>
</dbReference>
<feature type="compositionally biased region" description="Acidic residues" evidence="4">
    <location>
        <begin position="355"/>
        <end position="366"/>
    </location>
</feature>
<name>A0A8U0I091_9EURY</name>
<dbReference type="RefSeq" id="WP_248652855.1">
    <property type="nucleotide sequence ID" value="NZ_CP096661.1"/>
</dbReference>
<accession>A0A8U0I091</accession>
<evidence type="ECO:0000256" key="2">
    <source>
        <dbReference type="ARBA" id="ARBA00022741"/>
    </source>
</evidence>
<dbReference type="PROSITE" id="PS50893">
    <property type="entry name" value="ABC_TRANSPORTER_2"/>
    <property type="match status" value="1"/>
</dbReference>
<dbReference type="GO" id="GO:0005524">
    <property type="term" value="F:ATP binding"/>
    <property type="evidence" value="ECO:0007669"/>
    <property type="project" value="UniProtKB-KW"/>
</dbReference>
<dbReference type="SMART" id="SM00382">
    <property type="entry name" value="AAA"/>
    <property type="match status" value="1"/>
</dbReference>
<dbReference type="SUPFAM" id="SSF52540">
    <property type="entry name" value="P-loop containing nucleoside triphosphate hydrolases"/>
    <property type="match status" value="1"/>
</dbReference>
<feature type="region of interest" description="Disordered" evidence="4">
    <location>
        <begin position="289"/>
        <end position="309"/>
    </location>
</feature>
<feature type="domain" description="ABC transporter" evidence="5">
    <location>
        <begin position="12"/>
        <end position="279"/>
    </location>
</feature>
<dbReference type="GO" id="GO:0016887">
    <property type="term" value="F:ATP hydrolysis activity"/>
    <property type="evidence" value="ECO:0007669"/>
    <property type="project" value="InterPro"/>
</dbReference>
<dbReference type="Pfam" id="PF00005">
    <property type="entry name" value="ABC_tran"/>
    <property type="match status" value="1"/>
</dbReference>
<keyword evidence="3 6" id="KW-0067">ATP-binding</keyword>
<dbReference type="PANTHER" id="PTHR43776">
    <property type="entry name" value="TRANSPORT ATP-BINDING PROTEIN"/>
    <property type="match status" value="1"/>
</dbReference>
<dbReference type="PROSITE" id="PS00211">
    <property type="entry name" value="ABC_TRANSPORTER_1"/>
    <property type="match status" value="1"/>
</dbReference>
<keyword evidence="1" id="KW-0813">Transport</keyword>
<reference evidence="6 7" key="1">
    <citation type="submission" date="2022-04" db="EMBL/GenBank/DDBJ databases">
        <title>Diverse halophilic archaea isolated from saline environments.</title>
        <authorList>
            <person name="Cui H.-L."/>
        </authorList>
    </citation>
    <scope>NUCLEOTIDE SEQUENCE [LARGE SCALE GENOMIC DNA]</scope>
    <source>
        <strain evidence="6 7">XZYJT49</strain>
        <plasmid evidence="6 7">unnamed2</plasmid>
    </source>
</reference>
<dbReference type="InterPro" id="IPR017871">
    <property type="entry name" value="ABC_transporter-like_CS"/>
</dbReference>
<keyword evidence="6" id="KW-0614">Plasmid</keyword>
<protein>
    <submittedName>
        <fullName evidence="6">ABC transporter ATP-binding protein</fullName>
    </submittedName>
</protein>
<keyword evidence="7" id="KW-1185">Reference proteome</keyword>
<feature type="compositionally biased region" description="Basic and acidic residues" evidence="4">
    <location>
        <begin position="330"/>
        <end position="354"/>
    </location>
</feature>
<dbReference type="NCBIfam" id="TIGR01727">
    <property type="entry name" value="oligo_HPY"/>
    <property type="match status" value="1"/>
</dbReference>
<dbReference type="InterPro" id="IPR013563">
    <property type="entry name" value="Oligopep_ABC_C"/>
</dbReference>
<dbReference type="InterPro" id="IPR027417">
    <property type="entry name" value="P-loop_NTPase"/>
</dbReference>
<proteinExistence type="predicted"/>